<dbReference type="STRING" id="7244.B4MFK6"/>
<keyword evidence="1" id="KW-0732">Signal</keyword>
<reference evidence="2 3" key="1">
    <citation type="journal article" date="2007" name="Nature">
        <title>Evolution of genes and genomes on the Drosophila phylogeny.</title>
        <authorList>
            <consortium name="Drosophila 12 Genomes Consortium"/>
            <person name="Clark A.G."/>
            <person name="Eisen M.B."/>
            <person name="Smith D.R."/>
            <person name="Bergman C.M."/>
            <person name="Oliver B."/>
            <person name="Markow T.A."/>
            <person name="Kaufman T.C."/>
            <person name="Kellis M."/>
            <person name="Gelbart W."/>
            <person name="Iyer V.N."/>
            <person name="Pollard D.A."/>
            <person name="Sackton T.B."/>
            <person name="Larracuente A.M."/>
            <person name="Singh N.D."/>
            <person name="Abad J.P."/>
            <person name="Abt D.N."/>
            <person name="Adryan B."/>
            <person name="Aguade M."/>
            <person name="Akashi H."/>
            <person name="Anderson W.W."/>
            <person name="Aquadro C.F."/>
            <person name="Ardell D.H."/>
            <person name="Arguello R."/>
            <person name="Artieri C.G."/>
            <person name="Barbash D.A."/>
            <person name="Barker D."/>
            <person name="Barsanti P."/>
            <person name="Batterham P."/>
            <person name="Batzoglou S."/>
            <person name="Begun D."/>
            <person name="Bhutkar A."/>
            <person name="Blanco E."/>
            <person name="Bosak S.A."/>
            <person name="Bradley R.K."/>
            <person name="Brand A.D."/>
            <person name="Brent M.R."/>
            <person name="Brooks A.N."/>
            <person name="Brown R.H."/>
            <person name="Butlin R.K."/>
            <person name="Caggese C."/>
            <person name="Calvi B.R."/>
            <person name="Bernardo de Carvalho A."/>
            <person name="Caspi A."/>
            <person name="Castrezana S."/>
            <person name="Celniker S.E."/>
            <person name="Chang J.L."/>
            <person name="Chapple C."/>
            <person name="Chatterji S."/>
            <person name="Chinwalla A."/>
            <person name="Civetta A."/>
            <person name="Clifton S.W."/>
            <person name="Comeron J.M."/>
            <person name="Costello J.C."/>
            <person name="Coyne J.A."/>
            <person name="Daub J."/>
            <person name="David R.G."/>
            <person name="Delcher A.L."/>
            <person name="Delehaunty K."/>
            <person name="Do C.B."/>
            <person name="Ebling H."/>
            <person name="Edwards K."/>
            <person name="Eickbush T."/>
            <person name="Evans J.D."/>
            <person name="Filipski A."/>
            <person name="Findeiss S."/>
            <person name="Freyhult E."/>
            <person name="Fulton L."/>
            <person name="Fulton R."/>
            <person name="Garcia A.C."/>
            <person name="Gardiner A."/>
            <person name="Garfield D.A."/>
            <person name="Garvin B.E."/>
            <person name="Gibson G."/>
            <person name="Gilbert D."/>
            <person name="Gnerre S."/>
            <person name="Godfrey J."/>
            <person name="Good R."/>
            <person name="Gotea V."/>
            <person name="Gravely B."/>
            <person name="Greenberg A.J."/>
            <person name="Griffiths-Jones S."/>
            <person name="Gross S."/>
            <person name="Guigo R."/>
            <person name="Gustafson E.A."/>
            <person name="Haerty W."/>
            <person name="Hahn M.W."/>
            <person name="Halligan D.L."/>
            <person name="Halpern A.L."/>
            <person name="Halter G.M."/>
            <person name="Han M.V."/>
            <person name="Heger A."/>
            <person name="Hillier L."/>
            <person name="Hinrichs A.S."/>
            <person name="Holmes I."/>
            <person name="Hoskins R.A."/>
            <person name="Hubisz M.J."/>
            <person name="Hultmark D."/>
            <person name="Huntley M.A."/>
            <person name="Jaffe D.B."/>
            <person name="Jagadeeshan S."/>
            <person name="Jeck W.R."/>
            <person name="Johnson J."/>
            <person name="Jones C.D."/>
            <person name="Jordan W.C."/>
            <person name="Karpen G.H."/>
            <person name="Kataoka E."/>
            <person name="Keightley P.D."/>
            <person name="Kheradpour P."/>
            <person name="Kirkness E.F."/>
            <person name="Koerich L.B."/>
            <person name="Kristiansen K."/>
            <person name="Kudrna D."/>
            <person name="Kulathinal R.J."/>
            <person name="Kumar S."/>
            <person name="Kwok R."/>
            <person name="Lander E."/>
            <person name="Langley C.H."/>
            <person name="Lapoint R."/>
            <person name="Lazzaro B.P."/>
            <person name="Lee S.J."/>
            <person name="Levesque L."/>
            <person name="Li R."/>
            <person name="Lin C.F."/>
            <person name="Lin M.F."/>
            <person name="Lindblad-Toh K."/>
            <person name="Llopart A."/>
            <person name="Long M."/>
            <person name="Low L."/>
            <person name="Lozovsky E."/>
            <person name="Lu J."/>
            <person name="Luo M."/>
            <person name="Machado C.A."/>
            <person name="Makalowski W."/>
            <person name="Marzo M."/>
            <person name="Matsuda M."/>
            <person name="Matzkin L."/>
            <person name="McAllister B."/>
            <person name="McBride C.S."/>
            <person name="McKernan B."/>
            <person name="McKernan K."/>
            <person name="Mendez-Lago M."/>
            <person name="Minx P."/>
            <person name="Mollenhauer M.U."/>
            <person name="Montooth K."/>
            <person name="Mount S.M."/>
            <person name="Mu X."/>
            <person name="Myers E."/>
            <person name="Negre B."/>
            <person name="Newfeld S."/>
            <person name="Nielsen R."/>
            <person name="Noor M.A."/>
            <person name="O'Grady P."/>
            <person name="Pachter L."/>
            <person name="Papaceit M."/>
            <person name="Parisi M.J."/>
            <person name="Parisi M."/>
            <person name="Parts L."/>
            <person name="Pedersen J.S."/>
            <person name="Pesole G."/>
            <person name="Phillippy A.M."/>
            <person name="Ponting C.P."/>
            <person name="Pop M."/>
            <person name="Porcelli D."/>
            <person name="Powell J.R."/>
            <person name="Prohaska S."/>
            <person name="Pruitt K."/>
            <person name="Puig M."/>
            <person name="Quesneville H."/>
            <person name="Ram K.R."/>
            <person name="Rand D."/>
            <person name="Rasmussen M.D."/>
            <person name="Reed L.K."/>
            <person name="Reenan R."/>
            <person name="Reily A."/>
            <person name="Remington K.A."/>
            <person name="Rieger T.T."/>
            <person name="Ritchie M.G."/>
            <person name="Robin C."/>
            <person name="Rogers Y.H."/>
            <person name="Rohde C."/>
            <person name="Rozas J."/>
            <person name="Rubenfield M.J."/>
            <person name="Ruiz A."/>
            <person name="Russo S."/>
            <person name="Salzberg S.L."/>
            <person name="Sanchez-Gracia A."/>
            <person name="Saranga D.J."/>
            <person name="Sato H."/>
            <person name="Schaeffer S.W."/>
            <person name="Schatz M.C."/>
            <person name="Schlenke T."/>
            <person name="Schwartz R."/>
            <person name="Segarra C."/>
            <person name="Singh R.S."/>
            <person name="Sirot L."/>
            <person name="Sirota M."/>
            <person name="Sisneros N.B."/>
            <person name="Smith C.D."/>
            <person name="Smith T.F."/>
            <person name="Spieth J."/>
            <person name="Stage D.E."/>
            <person name="Stark A."/>
            <person name="Stephan W."/>
            <person name="Strausberg R.L."/>
            <person name="Strempel S."/>
            <person name="Sturgill D."/>
            <person name="Sutton G."/>
            <person name="Sutton G.G."/>
            <person name="Tao W."/>
            <person name="Teichmann S."/>
            <person name="Tobari Y.N."/>
            <person name="Tomimura Y."/>
            <person name="Tsolas J.M."/>
            <person name="Valente V.L."/>
            <person name="Venter E."/>
            <person name="Venter J.C."/>
            <person name="Vicario S."/>
            <person name="Vieira F.G."/>
            <person name="Vilella A.J."/>
            <person name="Villasante A."/>
            <person name="Walenz B."/>
            <person name="Wang J."/>
            <person name="Wasserman M."/>
            <person name="Watts T."/>
            <person name="Wilson D."/>
            <person name="Wilson R.K."/>
            <person name="Wing R.A."/>
            <person name="Wolfner M.F."/>
            <person name="Wong A."/>
            <person name="Wong G.K."/>
            <person name="Wu C.I."/>
            <person name="Wu G."/>
            <person name="Yamamoto D."/>
            <person name="Yang H.P."/>
            <person name="Yang S.P."/>
            <person name="Yorke J.A."/>
            <person name="Yoshida K."/>
            <person name="Zdobnov E."/>
            <person name="Zhang P."/>
            <person name="Zhang Y."/>
            <person name="Zimin A.V."/>
            <person name="Baldwin J."/>
            <person name="Abdouelleil A."/>
            <person name="Abdulkadir J."/>
            <person name="Abebe A."/>
            <person name="Abera B."/>
            <person name="Abreu J."/>
            <person name="Acer S.C."/>
            <person name="Aftuck L."/>
            <person name="Alexander A."/>
            <person name="An P."/>
            <person name="Anderson E."/>
            <person name="Anderson S."/>
            <person name="Arachi H."/>
            <person name="Azer M."/>
            <person name="Bachantsang P."/>
            <person name="Barry A."/>
            <person name="Bayul T."/>
            <person name="Berlin A."/>
            <person name="Bessette D."/>
            <person name="Bloom T."/>
            <person name="Blye J."/>
            <person name="Boguslavskiy L."/>
            <person name="Bonnet C."/>
            <person name="Boukhgalter B."/>
            <person name="Bourzgui I."/>
            <person name="Brown A."/>
            <person name="Cahill P."/>
            <person name="Channer S."/>
            <person name="Cheshatsang Y."/>
            <person name="Chuda L."/>
            <person name="Citroen M."/>
            <person name="Collymore A."/>
            <person name="Cooke P."/>
            <person name="Costello M."/>
            <person name="D'Aco K."/>
            <person name="Daza R."/>
            <person name="De Haan G."/>
            <person name="DeGray S."/>
            <person name="DeMaso C."/>
            <person name="Dhargay N."/>
            <person name="Dooley K."/>
            <person name="Dooley E."/>
            <person name="Doricent M."/>
            <person name="Dorje P."/>
            <person name="Dorjee K."/>
            <person name="Dupes A."/>
            <person name="Elong R."/>
            <person name="Falk J."/>
            <person name="Farina A."/>
            <person name="Faro S."/>
            <person name="Ferguson D."/>
            <person name="Fisher S."/>
            <person name="Foley C.D."/>
            <person name="Franke A."/>
            <person name="Friedrich D."/>
            <person name="Gadbois L."/>
            <person name="Gearin G."/>
            <person name="Gearin C.R."/>
            <person name="Giannoukos G."/>
            <person name="Goode T."/>
            <person name="Graham J."/>
            <person name="Grandbois E."/>
            <person name="Grewal S."/>
            <person name="Gyaltsen K."/>
            <person name="Hafez N."/>
            <person name="Hagos B."/>
            <person name="Hall J."/>
            <person name="Henson C."/>
            <person name="Hollinger A."/>
            <person name="Honan T."/>
            <person name="Huard M.D."/>
            <person name="Hughes L."/>
            <person name="Hurhula B."/>
            <person name="Husby M.E."/>
            <person name="Kamat A."/>
            <person name="Kanga B."/>
            <person name="Kashin S."/>
            <person name="Khazanovich D."/>
            <person name="Kisner P."/>
            <person name="Lance K."/>
            <person name="Lara M."/>
            <person name="Lee W."/>
            <person name="Lennon N."/>
            <person name="Letendre F."/>
            <person name="LeVine R."/>
            <person name="Lipovsky A."/>
            <person name="Liu X."/>
            <person name="Liu J."/>
            <person name="Liu S."/>
            <person name="Lokyitsang T."/>
            <person name="Lokyitsang Y."/>
            <person name="Lubonja R."/>
            <person name="Lui A."/>
            <person name="MacDonald P."/>
            <person name="Magnisalis V."/>
            <person name="Maru K."/>
            <person name="Matthews C."/>
            <person name="McCusker W."/>
            <person name="McDonough S."/>
            <person name="Mehta T."/>
            <person name="Meldrim J."/>
            <person name="Meneus L."/>
            <person name="Mihai O."/>
            <person name="Mihalev A."/>
            <person name="Mihova T."/>
            <person name="Mittelman R."/>
            <person name="Mlenga V."/>
            <person name="Montmayeur A."/>
            <person name="Mulrain L."/>
            <person name="Navidi A."/>
            <person name="Naylor J."/>
            <person name="Negash T."/>
            <person name="Nguyen T."/>
            <person name="Nguyen N."/>
            <person name="Nicol R."/>
            <person name="Norbu C."/>
            <person name="Norbu N."/>
            <person name="Novod N."/>
            <person name="O'Neill B."/>
            <person name="Osman S."/>
            <person name="Markiewicz E."/>
            <person name="Oyono O.L."/>
            <person name="Patti C."/>
            <person name="Phunkhang P."/>
            <person name="Pierre F."/>
            <person name="Priest M."/>
            <person name="Raghuraman S."/>
            <person name="Rege F."/>
            <person name="Reyes R."/>
            <person name="Rise C."/>
            <person name="Rogov P."/>
            <person name="Ross K."/>
            <person name="Ryan E."/>
            <person name="Settipalli S."/>
            <person name="Shea T."/>
            <person name="Sherpa N."/>
            <person name="Shi L."/>
            <person name="Shih D."/>
            <person name="Sparrow T."/>
            <person name="Spaulding J."/>
            <person name="Stalker J."/>
            <person name="Stange-Thomann N."/>
            <person name="Stavropoulos S."/>
            <person name="Stone C."/>
            <person name="Strader C."/>
            <person name="Tesfaye S."/>
            <person name="Thomson T."/>
            <person name="Thoulutsang Y."/>
            <person name="Thoulutsang D."/>
            <person name="Topham K."/>
            <person name="Topping I."/>
            <person name="Tsamla T."/>
            <person name="Vassiliev H."/>
            <person name="Vo A."/>
            <person name="Wangchuk T."/>
            <person name="Wangdi T."/>
            <person name="Weiand M."/>
            <person name="Wilkinson J."/>
            <person name="Wilson A."/>
            <person name="Yadav S."/>
            <person name="Young G."/>
            <person name="Yu Q."/>
            <person name="Zembek L."/>
            <person name="Zhong D."/>
            <person name="Zimmer A."/>
            <person name="Zwirko Z."/>
            <person name="Jaffe D.B."/>
            <person name="Alvarez P."/>
            <person name="Brockman W."/>
            <person name="Butler J."/>
            <person name="Chin C."/>
            <person name="Gnerre S."/>
            <person name="Grabherr M."/>
            <person name="Kleber M."/>
            <person name="Mauceli E."/>
            <person name="MacCallum I."/>
        </authorList>
    </citation>
    <scope>NUCLEOTIDE SEQUENCE [LARGE SCALE GENOMIC DNA]</scope>
    <source>
        <strain evidence="3">Tucson 15010-1051.87</strain>
    </source>
</reference>
<keyword evidence="3" id="KW-1185">Reference proteome</keyword>
<dbReference type="InParanoid" id="B4MFK6"/>
<protein>
    <submittedName>
        <fullName evidence="2">Uncharacterized protein</fullName>
    </submittedName>
</protein>
<organism evidence="2 3">
    <name type="scientific">Drosophila virilis</name>
    <name type="common">Fruit fly</name>
    <dbReference type="NCBI Taxonomy" id="7244"/>
    <lineage>
        <taxon>Eukaryota</taxon>
        <taxon>Metazoa</taxon>
        <taxon>Ecdysozoa</taxon>
        <taxon>Arthropoda</taxon>
        <taxon>Hexapoda</taxon>
        <taxon>Insecta</taxon>
        <taxon>Pterygota</taxon>
        <taxon>Neoptera</taxon>
        <taxon>Endopterygota</taxon>
        <taxon>Diptera</taxon>
        <taxon>Brachycera</taxon>
        <taxon>Muscomorpha</taxon>
        <taxon>Ephydroidea</taxon>
        <taxon>Drosophilidae</taxon>
        <taxon>Drosophila</taxon>
    </lineage>
</organism>
<gene>
    <name evidence="2" type="primary">Dvir\GJ15067</name>
    <name evidence="2" type="ORF">Dvir_GJ15067</name>
</gene>
<accession>B4MFK6</accession>
<dbReference type="OrthoDB" id="7873039at2759"/>
<feature type="chain" id="PRO_5006457839" evidence="1">
    <location>
        <begin position="20"/>
        <end position="232"/>
    </location>
</feature>
<evidence type="ECO:0000313" key="3">
    <source>
        <dbReference type="Proteomes" id="UP000008792"/>
    </source>
</evidence>
<proteinExistence type="predicted"/>
<dbReference type="Proteomes" id="UP000008792">
    <property type="component" value="Unassembled WGS sequence"/>
</dbReference>
<evidence type="ECO:0000256" key="1">
    <source>
        <dbReference type="SAM" id="SignalP"/>
    </source>
</evidence>
<name>B4MFK6_DROVI</name>
<sequence length="232" mass="22987">MYLPARFCLLSVLFALASGQRSKPRPQGRTLGLLSPLLFGSAGPLFDAPVAPLGGVSGGGVAAGAGSGTQSDPPNYGFGLGLGYPGLAQSYYGYPGYGLYRPSYNYNYGGYQRPVQYPGNYYGSRPNYGNYNNYNNNYGNRPSSYGSYATAVPPISANPSAGVSPGVGAGSGAGAGAGSQLNTAQAAQLAGLLGQALGSSLRPLLANGGGGAAGAAGGANPQALSGLLGLLG</sequence>
<dbReference type="HOGENOM" id="CLU_1157459_0_0_1"/>
<feature type="signal peptide" evidence="1">
    <location>
        <begin position="1"/>
        <end position="19"/>
    </location>
</feature>
<evidence type="ECO:0000313" key="2">
    <source>
        <dbReference type="EMBL" id="EDW57177.2"/>
    </source>
</evidence>
<dbReference type="EMBL" id="CH940667">
    <property type="protein sequence ID" value="EDW57177.2"/>
    <property type="molecule type" value="Genomic_DNA"/>
</dbReference>
<dbReference type="AlphaFoldDB" id="B4MFK6"/>